<keyword evidence="2" id="KW-1185">Reference proteome</keyword>
<reference evidence="1 2" key="1">
    <citation type="journal article" date="2012" name="FEBS Lett.">
        <title>Anammox organism KSU-1 expresses a NirK-type copper-containing nitrite reductase instead of a NirS-type with cytochrome cd1.</title>
        <authorList>
            <person name="Hira D."/>
            <person name="Toh H."/>
            <person name="Migita C.T."/>
            <person name="Okubo H."/>
            <person name="Nishiyama T."/>
            <person name="Hattori M."/>
            <person name="Furukawa K."/>
            <person name="Fujii T."/>
        </authorList>
    </citation>
    <scope>NUCLEOTIDE SEQUENCE [LARGE SCALE GENOMIC DNA]</scope>
</reference>
<comment type="caution">
    <text evidence="1">The sequence shown here is derived from an EMBL/GenBank/DDBJ whole genome shotgun (WGS) entry which is preliminary data.</text>
</comment>
<evidence type="ECO:0000313" key="2">
    <source>
        <dbReference type="Proteomes" id="UP000002985"/>
    </source>
</evidence>
<evidence type="ECO:0000313" key="1">
    <source>
        <dbReference type="EMBL" id="GAB63074.1"/>
    </source>
</evidence>
<name>I3IMX9_9BACT</name>
<dbReference type="Proteomes" id="UP000002985">
    <property type="component" value="Unassembled WGS sequence"/>
</dbReference>
<dbReference type="AlphaFoldDB" id="I3IMX9"/>
<organism evidence="1 2">
    <name type="scientific">Candidatus Jettenia caeni</name>
    <dbReference type="NCBI Taxonomy" id="247490"/>
    <lineage>
        <taxon>Bacteria</taxon>
        <taxon>Pseudomonadati</taxon>
        <taxon>Planctomycetota</taxon>
        <taxon>Candidatus Brocadiia</taxon>
        <taxon>Candidatus Brocadiales</taxon>
        <taxon>Candidatus Brocadiaceae</taxon>
        <taxon>Candidatus Jettenia</taxon>
    </lineage>
</organism>
<gene>
    <name evidence="1" type="ORF">KSU1_C1478</name>
</gene>
<dbReference type="STRING" id="247490.KSU1_C1478"/>
<protein>
    <submittedName>
        <fullName evidence="1">Uncharacterized protein</fullName>
    </submittedName>
</protein>
<sequence>MQRLTPSQKILDYYSRENEICEIIRHAHDTIALLVLRHKRDLSELLVLRCNVAIDGLKDIPELLRKRKGVQEKRGKKRRTYEPL</sequence>
<proteinExistence type="predicted"/>
<accession>I3IMX9</accession>
<dbReference type="EMBL" id="BAFH01000003">
    <property type="protein sequence ID" value="GAB63074.1"/>
    <property type="molecule type" value="Genomic_DNA"/>
</dbReference>